<evidence type="ECO:0000256" key="2">
    <source>
        <dbReference type="ARBA" id="ARBA00023239"/>
    </source>
</evidence>
<accession>H5TMK0</accession>
<evidence type="ECO:0000313" key="3">
    <source>
        <dbReference type="EMBL" id="GAB34708.1"/>
    </source>
</evidence>
<evidence type="ECO:0000256" key="1">
    <source>
        <dbReference type="ARBA" id="ARBA00022723"/>
    </source>
</evidence>
<dbReference type="Proteomes" id="UP000005038">
    <property type="component" value="Unassembled WGS sequence"/>
</dbReference>
<dbReference type="SUPFAM" id="SSF53800">
    <property type="entry name" value="Chelatase"/>
    <property type="match status" value="1"/>
</dbReference>
<gene>
    <name evidence="3" type="ORF">GOOTI_120_00060</name>
</gene>
<dbReference type="InterPro" id="IPR002762">
    <property type="entry name" value="CbiX-like"/>
</dbReference>
<protein>
    <submittedName>
        <fullName evidence="3">Ferrochelatase</fullName>
    </submittedName>
</protein>
<proteinExistence type="predicted"/>
<dbReference type="OrthoDB" id="482456at2"/>
<dbReference type="PANTHER" id="PTHR33542">
    <property type="entry name" value="SIROHYDROCHLORIN FERROCHELATASE, CHLOROPLASTIC"/>
    <property type="match status" value="1"/>
</dbReference>
<dbReference type="AlphaFoldDB" id="H5TMK0"/>
<dbReference type="Gene3D" id="3.40.50.1400">
    <property type="match status" value="2"/>
</dbReference>
<comment type="caution">
    <text evidence="3">The sequence shown here is derived from an EMBL/GenBank/DDBJ whole genome shotgun (WGS) entry which is preliminary data.</text>
</comment>
<dbReference type="RefSeq" id="WP_007238940.1">
    <property type="nucleotide sequence ID" value="NZ_BAFB01000120.1"/>
</dbReference>
<dbReference type="STRING" id="1108044.GOOTI_120_00060"/>
<organism evidence="3 4">
    <name type="scientific">Gordonia otitidis (strain DSM 44809 / CCUG 52243 / JCM 12355 / NBRC 100426 / IFM 10032)</name>
    <dbReference type="NCBI Taxonomy" id="1108044"/>
    <lineage>
        <taxon>Bacteria</taxon>
        <taxon>Bacillati</taxon>
        <taxon>Actinomycetota</taxon>
        <taxon>Actinomycetes</taxon>
        <taxon>Mycobacteriales</taxon>
        <taxon>Gordoniaceae</taxon>
        <taxon>Gordonia</taxon>
    </lineage>
</organism>
<dbReference type="GO" id="GO:0016829">
    <property type="term" value="F:lyase activity"/>
    <property type="evidence" value="ECO:0007669"/>
    <property type="project" value="UniProtKB-KW"/>
</dbReference>
<dbReference type="InterPro" id="IPR050963">
    <property type="entry name" value="Sirohydro_Cobaltochel/CbiX"/>
</dbReference>
<sequence length="243" mass="25630">MTPTLLLVAHGSRDPRFGDTARRVRSAVARRLPGVSVGLSFLDLDTPSVADELAAVAGDCVVVPLLLAPGYHSDVDLPVLVDEHGRGKVVTTPVVGSYRLTDALADRLDEAGTQPGDGVVVTAVGSTNPAAAHVVRRRAIELSTRLHRPVEVVFATRLGPDDIMLRNAIRRLRTAGAQRIALSPYFLSAGLLTERVETALDRLVSDAVVAGPIGTHPALVDAVADSYRSAVAHPPLAPVITQF</sequence>
<evidence type="ECO:0000313" key="4">
    <source>
        <dbReference type="Proteomes" id="UP000005038"/>
    </source>
</evidence>
<dbReference type="PANTHER" id="PTHR33542:SF5">
    <property type="entry name" value="FERROCHELATASE CHE1"/>
    <property type="match status" value="1"/>
</dbReference>
<dbReference type="GO" id="GO:0046872">
    <property type="term" value="F:metal ion binding"/>
    <property type="evidence" value="ECO:0007669"/>
    <property type="project" value="UniProtKB-KW"/>
</dbReference>
<dbReference type="EMBL" id="BAFB01000120">
    <property type="protein sequence ID" value="GAB34708.1"/>
    <property type="molecule type" value="Genomic_DNA"/>
</dbReference>
<keyword evidence="4" id="KW-1185">Reference proteome</keyword>
<dbReference type="Pfam" id="PF01903">
    <property type="entry name" value="CbiX"/>
    <property type="match status" value="2"/>
</dbReference>
<keyword evidence="1" id="KW-0479">Metal-binding</keyword>
<name>H5TMK0_GORO1</name>
<dbReference type="CDD" id="cd03416">
    <property type="entry name" value="CbiX_SirB_N"/>
    <property type="match status" value="1"/>
</dbReference>
<keyword evidence="2" id="KW-0456">Lyase</keyword>
<reference evidence="3" key="1">
    <citation type="submission" date="2012-02" db="EMBL/GenBank/DDBJ databases">
        <title>Whole genome shotgun sequence of Gordonia otitidis NBRC 100426.</title>
        <authorList>
            <person name="Yoshida I."/>
            <person name="Hosoyama A."/>
            <person name="Tsuchikane K."/>
            <person name="Katsumata H."/>
            <person name="Yamazaki S."/>
            <person name="Fujita N."/>
        </authorList>
    </citation>
    <scope>NUCLEOTIDE SEQUENCE [LARGE SCALE GENOMIC DNA]</scope>
    <source>
        <strain evidence="3">NBRC 100426</strain>
    </source>
</reference>